<comment type="similarity">
    <text evidence="1">Belongs to the flavin monoamine oxidase family.</text>
</comment>
<proteinExistence type="inferred from homology"/>
<sequence length="303" mass="35550">MMGMPEAWRWSTMIPLYKNKGDIQSCTNHRSIKPLSYSMKILQKVVERRLRKIVFISENQFGFMPSRLMTEEIHLVRRLVEQYRERKRDFHMVFIDLEKAYNKVPREKKLLPGGHDFMVWGYKPVINILAKRLDIHLRHRVTEVVRRYNGVKFLYFHNATGHSVLVYMFAGQLPRDIRELTDEAAANFAFTQLKRILPNVTAPIQYLVSHWGTDINSLGSYSYDAVGMPHDLYEKLKIPADNLFFTGEAMNTDYQGYVHGAYSTGLLAAEECRMPVLEQHEKLDIFQQVMDEETRIPIMISRM</sequence>
<evidence type="ECO:0000259" key="3">
    <source>
        <dbReference type="Pfam" id="PF00078"/>
    </source>
</evidence>
<gene>
    <name evidence="5" type="ORF">CQW23_03937</name>
</gene>
<protein>
    <submittedName>
        <fullName evidence="5">Polyamine oxidase 2</fullName>
    </submittedName>
</protein>
<reference evidence="5 6" key="1">
    <citation type="journal article" date="2017" name="Genome Biol.">
        <title>New reference genome sequences of hot pepper reveal the massive evolution of plant disease-resistance genes by retroduplication.</title>
        <authorList>
            <person name="Kim S."/>
            <person name="Park J."/>
            <person name="Yeom S.I."/>
            <person name="Kim Y.M."/>
            <person name="Seo E."/>
            <person name="Kim K.T."/>
            <person name="Kim M.S."/>
            <person name="Lee J.M."/>
            <person name="Cheong K."/>
            <person name="Shin H.S."/>
            <person name="Kim S.B."/>
            <person name="Han K."/>
            <person name="Lee J."/>
            <person name="Park M."/>
            <person name="Lee H.A."/>
            <person name="Lee H.Y."/>
            <person name="Lee Y."/>
            <person name="Oh S."/>
            <person name="Lee J.H."/>
            <person name="Choi E."/>
            <person name="Choi E."/>
            <person name="Lee S.E."/>
            <person name="Jeon J."/>
            <person name="Kim H."/>
            <person name="Choi G."/>
            <person name="Song H."/>
            <person name="Lee J."/>
            <person name="Lee S.C."/>
            <person name="Kwon J.K."/>
            <person name="Lee H.Y."/>
            <person name="Koo N."/>
            <person name="Hong Y."/>
            <person name="Kim R.W."/>
            <person name="Kang W.H."/>
            <person name="Huh J.H."/>
            <person name="Kang B.C."/>
            <person name="Yang T.J."/>
            <person name="Lee Y.H."/>
            <person name="Bennetzen J.L."/>
            <person name="Choi D."/>
        </authorList>
    </citation>
    <scope>NUCLEOTIDE SEQUENCE [LARGE SCALE GENOMIC DNA]</scope>
    <source>
        <strain evidence="6">cv. PBC81</strain>
    </source>
</reference>
<dbReference type="SUPFAM" id="SSF54373">
    <property type="entry name" value="FAD-linked reductases, C-terminal domain"/>
    <property type="match status" value="1"/>
</dbReference>
<dbReference type="GO" id="GO:0006598">
    <property type="term" value="P:polyamine catabolic process"/>
    <property type="evidence" value="ECO:0007669"/>
    <property type="project" value="TreeGrafter"/>
</dbReference>
<dbReference type="OrthoDB" id="7777654at2759"/>
<evidence type="ECO:0000256" key="1">
    <source>
        <dbReference type="ARBA" id="ARBA00005995"/>
    </source>
</evidence>
<dbReference type="InterPro" id="IPR000477">
    <property type="entry name" value="RT_dom"/>
</dbReference>
<dbReference type="PANTHER" id="PTHR10742:SF386">
    <property type="entry name" value="LYSINE-SPECIFIC HISTONE DEMETHYLASE 1A"/>
    <property type="match status" value="1"/>
</dbReference>
<dbReference type="Proteomes" id="UP000224567">
    <property type="component" value="Unassembled WGS sequence"/>
</dbReference>
<dbReference type="InterPro" id="IPR036188">
    <property type="entry name" value="FAD/NAD-bd_sf"/>
</dbReference>
<evidence type="ECO:0000256" key="2">
    <source>
        <dbReference type="ARBA" id="ARBA00023002"/>
    </source>
</evidence>
<dbReference type="InterPro" id="IPR002937">
    <property type="entry name" value="Amino_oxidase"/>
</dbReference>
<keyword evidence="6" id="KW-1185">Reference proteome</keyword>
<organism evidence="5 6">
    <name type="scientific">Capsicum baccatum</name>
    <name type="common">Peruvian pepper</name>
    <dbReference type="NCBI Taxonomy" id="33114"/>
    <lineage>
        <taxon>Eukaryota</taxon>
        <taxon>Viridiplantae</taxon>
        <taxon>Streptophyta</taxon>
        <taxon>Embryophyta</taxon>
        <taxon>Tracheophyta</taxon>
        <taxon>Spermatophyta</taxon>
        <taxon>Magnoliopsida</taxon>
        <taxon>eudicotyledons</taxon>
        <taxon>Gunneridae</taxon>
        <taxon>Pentapetalae</taxon>
        <taxon>asterids</taxon>
        <taxon>lamiids</taxon>
        <taxon>Solanales</taxon>
        <taxon>Solanaceae</taxon>
        <taxon>Solanoideae</taxon>
        <taxon>Capsiceae</taxon>
        <taxon>Capsicum</taxon>
    </lineage>
</organism>
<dbReference type="PANTHER" id="PTHR10742">
    <property type="entry name" value="FLAVIN MONOAMINE OXIDASE"/>
    <property type="match status" value="1"/>
</dbReference>
<dbReference type="EMBL" id="MLFT02000002">
    <property type="protein sequence ID" value="PHT55451.1"/>
    <property type="molecule type" value="Genomic_DNA"/>
</dbReference>
<feature type="domain" description="Reverse transcriptase" evidence="3">
    <location>
        <begin position="22"/>
        <end position="110"/>
    </location>
</feature>
<dbReference type="InterPro" id="IPR050281">
    <property type="entry name" value="Flavin_monoamine_oxidase"/>
</dbReference>
<name>A0A2G2XDM7_CAPBA</name>
<dbReference type="SUPFAM" id="SSF51905">
    <property type="entry name" value="FAD/NAD(P)-binding domain"/>
    <property type="match status" value="1"/>
</dbReference>
<reference evidence="6" key="2">
    <citation type="journal article" date="2017" name="J. Anim. Genet.">
        <title>Multiple reference genome sequences of hot pepper reveal the massive evolution of plant disease resistance genes by retroduplication.</title>
        <authorList>
            <person name="Kim S."/>
            <person name="Park J."/>
            <person name="Yeom S.-I."/>
            <person name="Kim Y.-M."/>
            <person name="Seo E."/>
            <person name="Kim K.-T."/>
            <person name="Kim M.-S."/>
            <person name="Lee J.M."/>
            <person name="Cheong K."/>
            <person name="Shin H.-S."/>
            <person name="Kim S.-B."/>
            <person name="Han K."/>
            <person name="Lee J."/>
            <person name="Park M."/>
            <person name="Lee H.-A."/>
            <person name="Lee H.-Y."/>
            <person name="Lee Y."/>
            <person name="Oh S."/>
            <person name="Lee J.H."/>
            <person name="Choi E."/>
            <person name="Choi E."/>
            <person name="Lee S.E."/>
            <person name="Jeon J."/>
            <person name="Kim H."/>
            <person name="Choi G."/>
            <person name="Song H."/>
            <person name="Lee J."/>
            <person name="Lee S.-C."/>
            <person name="Kwon J.-K."/>
            <person name="Lee H.-Y."/>
            <person name="Koo N."/>
            <person name="Hong Y."/>
            <person name="Kim R.W."/>
            <person name="Kang W.-H."/>
            <person name="Huh J.H."/>
            <person name="Kang B.-C."/>
            <person name="Yang T.-J."/>
            <person name="Lee Y.-H."/>
            <person name="Bennetzen J.L."/>
            <person name="Choi D."/>
        </authorList>
    </citation>
    <scope>NUCLEOTIDE SEQUENCE [LARGE SCALE GENOMIC DNA]</scope>
    <source>
        <strain evidence="6">cv. PBC81</strain>
    </source>
</reference>
<dbReference type="STRING" id="33114.A0A2G2XDM7"/>
<feature type="domain" description="Amine oxidase" evidence="4">
    <location>
        <begin position="157"/>
        <end position="272"/>
    </location>
</feature>
<dbReference type="GO" id="GO:0046592">
    <property type="term" value="F:polyamine oxidase activity"/>
    <property type="evidence" value="ECO:0007669"/>
    <property type="project" value="TreeGrafter"/>
</dbReference>
<accession>A0A2G2XDM7</accession>
<dbReference type="GO" id="GO:0005777">
    <property type="term" value="C:peroxisome"/>
    <property type="evidence" value="ECO:0007669"/>
    <property type="project" value="TreeGrafter"/>
</dbReference>
<dbReference type="AlphaFoldDB" id="A0A2G2XDM7"/>
<keyword evidence="2" id="KW-0560">Oxidoreductase</keyword>
<evidence type="ECO:0000313" key="6">
    <source>
        <dbReference type="Proteomes" id="UP000224567"/>
    </source>
</evidence>
<evidence type="ECO:0000313" key="5">
    <source>
        <dbReference type="EMBL" id="PHT55451.1"/>
    </source>
</evidence>
<dbReference type="Gene3D" id="3.50.50.60">
    <property type="entry name" value="FAD/NAD(P)-binding domain"/>
    <property type="match status" value="1"/>
</dbReference>
<evidence type="ECO:0000259" key="4">
    <source>
        <dbReference type="Pfam" id="PF01593"/>
    </source>
</evidence>
<comment type="caution">
    <text evidence="5">The sequence shown here is derived from an EMBL/GenBank/DDBJ whole genome shotgun (WGS) entry which is preliminary data.</text>
</comment>
<dbReference type="Pfam" id="PF00078">
    <property type="entry name" value="RVT_1"/>
    <property type="match status" value="1"/>
</dbReference>
<dbReference type="Pfam" id="PF01593">
    <property type="entry name" value="Amino_oxidase"/>
    <property type="match status" value="1"/>
</dbReference>